<gene>
    <name evidence="12" type="ORF">MEUPH1_LOCUS16547</name>
</gene>
<keyword evidence="3" id="KW-0808">Transferase</keyword>
<dbReference type="Proteomes" id="UP001160148">
    <property type="component" value="Unassembled WGS sequence"/>
</dbReference>
<feature type="domain" description="C2H2-type" evidence="11">
    <location>
        <begin position="29"/>
        <end position="57"/>
    </location>
</feature>
<proteinExistence type="inferred from homology"/>
<dbReference type="SUPFAM" id="SSF56672">
    <property type="entry name" value="DNA/RNA polymerases"/>
    <property type="match status" value="1"/>
</dbReference>
<keyword evidence="7" id="KW-0238">DNA-binding</keyword>
<dbReference type="SUPFAM" id="SSF53098">
    <property type="entry name" value="Ribonuclease H-like"/>
    <property type="match status" value="1"/>
</dbReference>
<evidence type="ECO:0000256" key="7">
    <source>
        <dbReference type="ARBA" id="ARBA00023125"/>
    </source>
</evidence>
<keyword evidence="6" id="KW-0239">DNA-directed DNA polymerase</keyword>
<comment type="catalytic activity">
    <reaction evidence="8">
        <text>DNA(n) + a 2'-deoxyribonucleoside 5'-triphosphate = DNA(n+1) + diphosphate</text>
        <dbReference type="Rhea" id="RHEA:22508"/>
        <dbReference type="Rhea" id="RHEA-COMP:17339"/>
        <dbReference type="Rhea" id="RHEA-COMP:17340"/>
        <dbReference type="ChEBI" id="CHEBI:33019"/>
        <dbReference type="ChEBI" id="CHEBI:61560"/>
        <dbReference type="ChEBI" id="CHEBI:173112"/>
        <dbReference type="EC" id="2.7.7.7"/>
    </reaction>
</comment>
<keyword evidence="13" id="KW-1185">Reference proteome</keyword>
<evidence type="ECO:0000256" key="3">
    <source>
        <dbReference type="ARBA" id="ARBA00022679"/>
    </source>
</evidence>
<evidence type="ECO:0000256" key="4">
    <source>
        <dbReference type="ARBA" id="ARBA00022695"/>
    </source>
</evidence>
<dbReference type="Gene3D" id="3.30.160.60">
    <property type="entry name" value="Classic Zinc Finger"/>
    <property type="match status" value="1"/>
</dbReference>
<sequence>MFNCITCGKVYTHKRDLNRHSKIHDGSTISCGICAKVFTQQSSLTRHTKNAHKAARLHTNDGRNAVRIGSAMDRPTVIDWAPALATVIPPAQPAAAAAAVAVPSPAAAAITNRRAHAAGPSHASTIPRVASTTRPAVAPVITGISGASNRTFDRDNACSPPTTLSHQYTENSGRNIKRKKARMQSVITPGFVELKSTFKRATVWYFRKNIEHVRSYRAFLHSIESELIAKLRECVLSHPIKYNLKLEATYAIPNVENSNENRAFKSSARELYSYSDVEGVVDRDFTALLAEEDGYAGKNSGFALSCIDGMLLGVYEYSPMGGSSYLPLPPSIADRKAVINPQNTDLQCFKWAILAKHVPRVNSFRIGANYFREENRYDFSTLSVPTPVSEIPLFERANPGTSINVYGVRKCGNNKKKNKKSTTESAAYPLRVVDDELPDHFDLLLITGSGEKSHYTYVSNFSRLASMQKNSREHRLFFCKKCFTSFDDQPLRYKLHGEEALARHRLACGTHKPILPILPPEGSTLEFTALCKTQRLPFVMYADFEALLVKSTQRYGVNTEALHTHQPMSYGFMVVAADGVPAELMEQFGIPRTPIIFRGSETVDDVAKRFVIAVIDMAEKISKLLKTTNVPIAMSVEDVRAHGMKTVCDLCAKTFTDGNCKVAHHDHLSGRFLKTLCNTCNLKLKTPKFVPCYLHNLSNYDAHFFVTHLGLDANAISVIPNSEERYISFSKYINNEFAVRFIDTCRFMASSLADLAKNLSTADFAKFREVAKVFASTEMPLVTRKGVYPYEYTDSWSKLSETRLPAREEFYSALTETHVSDGDYAHAKLVWNHFDCHTLGDYSDLYLKIDVLLSADIFENFRDICMSTYQLDPAYYFTAPGYSFDAMLKFTSIRLQLLTDYESILFFERGTRGGLTQVSKRYAKANNPKTPGYEADEPNTWLVYQDANNLYGWSMSQNIPYGGFSWYAGNPDVALAQLEYMDEADDVGRVYEVDISYPQSLHDEHNDMPFLPHASIPRGSKVRKLMVTFERKENYVIHYMNLKQAIANGLIVEKVHRVLQFRQSRWLAPYIALNTGMRARAANKFEEQFFKDMNNSVFGKTMESMRKRINVELVSCPVRMRKLINRPTFKQCTNYCENLAAVTMHNKEINFCKPIYIGFVILERSKELMYEYHYNVMKRHYGDNISLLYTDTDSLIYHVKTRDFYDDVANNPNLLNRMDTSNLPPDHRCYTLARMKLPGYFKDEISARNMRQFIGLRAKSYAYDIEGAVNIRSKGVRGHVIRNHLTFNDHMRCLFADDDDDDDGSDAEDYRDKEFDASTGRLIARDCARIVIKRIHRNAVIAAIPPTTTQHPPSTPPPPPPPPQPLPTQQQSYMPYTAYRENISIRSYKHQVSTIRTSKLVLNRFDDKRYILPNRIDTLAHGHYRID</sequence>
<dbReference type="InterPro" id="IPR004868">
    <property type="entry name" value="DNA-dir_DNA_pol_B_mt/vir"/>
</dbReference>
<dbReference type="InterPro" id="IPR012337">
    <property type="entry name" value="RNaseH-like_sf"/>
</dbReference>
<dbReference type="Pfam" id="PF03175">
    <property type="entry name" value="DNA_pol_B_2"/>
    <property type="match status" value="1"/>
</dbReference>
<evidence type="ECO:0000256" key="6">
    <source>
        <dbReference type="ARBA" id="ARBA00022932"/>
    </source>
</evidence>
<feature type="region of interest" description="Disordered" evidence="10">
    <location>
        <begin position="1342"/>
        <end position="1370"/>
    </location>
</feature>
<dbReference type="InterPro" id="IPR023211">
    <property type="entry name" value="DNA_pol_palm_dom_sf"/>
</dbReference>
<dbReference type="InterPro" id="IPR036397">
    <property type="entry name" value="RNaseH_sf"/>
</dbReference>
<protein>
    <recommendedName>
        <fullName evidence="2">DNA-directed DNA polymerase</fullName>
        <ecNumber evidence="2">2.7.7.7</ecNumber>
    </recommendedName>
</protein>
<dbReference type="PANTHER" id="PTHR31511">
    <property type="entry name" value="PROTEIN CBG23764"/>
    <property type="match status" value="1"/>
</dbReference>
<dbReference type="InterPro" id="IPR043502">
    <property type="entry name" value="DNA/RNA_pol_sf"/>
</dbReference>
<evidence type="ECO:0000256" key="9">
    <source>
        <dbReference type="PROSITE-ProRule" id="PRU00042"/>
    </source>
</evidence>
<evidence type="ECO:0000256" key="10">
    <source>
        <dbReference type="SAM" id="MobiDB-lite"/>
    </source>
</evidence>
<dbReference type="GO" id="GO:0003887">
    <property type="term" value="F:DNA-directed DNA polymerase activity"/>
    <property type="evidence" value="ECO:0007669"/>
    <property type="project" value="UniProtKB-KW"/>
</dbReference>
<dbReference type="EMBL" id="CARXXK010000003">
    <property type="protein sequence ID" value="CAI6361353.1"/>
    <property type="molecule type" value="Genomic_DNA"/>
</dbReference>
<keyword evidence="9" id="KW-0479">Metal-binding</keyword>
<dbReference type="GO" id="GO:0000166">
    <property type="term" value="F:nucleotide binding"/>
    <property type="evidence" value="ECO:0007669"/>
    <property type="project" value="InterPro"/>
</dbReference>
<evidence type="ECO:0000256" key="8">
    <source>
        <dbReference type="ARBA" id="ARBA00049244"/>
    </source>
</evidence>
<dbReference type="GO" id="GO:0006260">
    <property type="term" value="P:DNA replication"/>
    <property type="evidence" value="ECO:0007669"/>
    <property type="project" value="UniProtKB-KW"/>
</dbReference>
<dbReference type="PROSITE" id="PS50157">
    <property type="entry name" value="ZINC_FINGER_C2H2_2"/>
    <property type="match status" value="2"/>
</dbReference>
<keyword evidence="9" id="KW-0863">Zinc-finger</keyword>
<dbReference type="GO" id="GO:0042575">
    <property type="term" value="C:DNA polymerase complex"/>
    <property type="evidence" value="ECO:0007669"/>
    <property type="project" value="UniProtKB-ARBA"/>
</dbReference>
<dbReference type="SUPFAM" id="SSF57667">
    <property type="entry name" value="beta-beta-alpha zinc fingers"/>
    <property type="match status" value="1"/>
</dbReference>
<feature type="compositionally biased region" description="Pro residues" evidence="10">
    <location>
        <begin position="1353"/>
        <end position="1366"/>
    </location>
</feature>
<evidence type="ECO:0000259" key="11">
    <source>
        <dbReference type="PROSITE" id="PS50157"/>
    </source>
</evidence>
<comment type="caution">
    <text evidence="12">The sequence shown here is derived from an EMBL/GenBank/DDBJ whole genome shotgun (WGS) entry which is preliminary data.</text>
</comment>
<evidence type="ECO:0000313" key="13">
    <source>
        <dbReference type="Proteomes" id="UP001160148"/>
    </source>
</evidence>
<dbReference type="Gene3D" id="3.90.1600.10">
    <property type="entry name" value="Palm domain of DNA polymerase"/>
    <property type="match status" value="1"/>
</dbReference>
<dbReference type="PANTHER" id="PTHR31511:SF12">
    <property type="entry name" value="RHO TERMINATION FACTOR N-TERMINAL DOMAIN-CONTAINING PROTEIN"/>
    <property type="match status" value="1"/>
</dbReference>
<dbReference type="Gene3D" id="3.30.420.10">
    <property type="entry name" value="Ribonuclease H-like superfamily/Ribonuclease H"/>
    <property type="match status" value="1"/>
</dbReference>
<evidence type="ECO:0000256" key="5">
    <source>
        <dbReference type="ARBA" id="ARBA00022705"/>
    </source>
</evidence>
<accession>A0AAV0WZX2</accession>
<name>A0AAV0WZX2_9HEMI</name>
<dbReference type="EC" id="2.7.7.7" evidence="2"/>
<dbReference type="InterPro" id="IPR013087">
    <property type="entry name" value="Znf_C2H2_type"/>
</dbReference>
<keyword evidence="9" id="KW-0862">Zinc</keyword>
<keyword evidence="4" id="KW-0548">Nucleotidyltransferase</keyword>
<dbReference type="GO" id="GO:0003677">
    <property type="term" value="F:DNA binding"/>
    <property type="evidence" value="ECO:0007669"/>
    <property type="project" value="UniProtKB-KW"/>
</dbReference>
<dbReference type="GO" id="GO:0008270">
    <property type="term" value="F:zinc ion binding"/>
    <property type="evidence" value="ECO:0007669"/>
    <property type="project" value="UniProtKB-KW"/>
</dbReference>
<evidence type="ECO:0000256" key="2">
    <source>
        <dbReference type="ARBA" id="ARBA00012417"/>
    </source>
</evidence>
<evidence type="ECO:0000256" key="1">
    <source>
        <dbReference type="ARBA" id="ARBA00005755"/>
    </source>
</evidence>
<comment type="similarity">
    <text evidence="1">Belongs to the DNA polymerase type-B family.</text>
</comment>
<evidence type="ECO:0000313" key="12">
    <source>
        <dbReference type="EMBL" id="CAI6361353.1"/>
    </source>
</evidence>
<dbReference type="PROSITE" id="PS00028">
    <property type="entry name" value="ZINC_FINGER_C2H2_1"/>
    <property type="match status" value="2"/>
</dbReference>
<organism evidence="12 13">
    <name type="scientific">Macrosiphum euphorbiae</name>
    <name type="common">potato aphid</name>
    <dbReference type="NCBI Taxonomy" id="13131"/>
    <lineage>
        <taxon>Eukaryota</taxon>
        <taxon>Metazoa</taxon>
        <taxon>Ecdysozoa</taxon>
        <taxon>Arthropoda</taxon>
        <taxon>Hexapoda</taxon>
        <taxon>Insecta</taxon>
        <taxon>Pterygota</taxon>
        <taxon>Neoptera</taxon>
        <taxon>Paraneoptera</taxon>
        <taxon>Hemiptera</taxon>
        <taxon>Sternorrhyncha</taxon>
        <taxon>Aphidomorpha</taxon>
        <taxon>Aphidoidea</taxon>
        <taxon>Aphididae</taxon>
        <taxon>Macrosiphini</taxon>
        <taxon>Macrosiphum</taxon>
    </lineage>
</organism>
<dbReference type="SMART" id="SM00355">
    <property type="entry name" value="ZnF_C2H2"/>
    <property type="match status" value="3"/>
</dbReference>
<keyword evidence="5" id="KW-0235">DNA replication</keyword>
<reference evidence="12 13" key="1">
    <citation type="submission" date="2023-01" db="EMBL/GenBank/DDBJ databases">
        <authorList>
            <person name="Whitehead M."/>
        </authorList>
    </citation>
    <scope>NUCLEOTIDE SEQUENCE [LARGE SCALE GENOMIC DNA]</scope>
</reference>
<feature type="domain" description="C2H2-type" evidence="11">
    <location>
        <begin position="2"/>
        <end position="29"/>
    </location>
</feature>
<dbReference type="InterPro" id="IPR036236">
    <property type="entry name" value="Znf_C2H2_sf"/>
</dbReference>